<dbReference type="GO" id="GO:0006043">
    <property type="term" value="P:glucosamine catabolic process"/>
    <property type="evidence" value="ECO:0007669"/>
    <property type="project" value="TreeGrafter"/>
</dbReference>
<gene>
    <name evidence="4 6" type="primary">nagB</name>
    <name evidence="6" type="ORF">FCV25_05895</name>
</gene>
<dbReference type="InterPro" id="IPR004547">
    <property type="entry name" value="Glucosamine6P_isomerase"/>
</dbReference>
<dbReference type="Proteomes" id="UP000472521">
    <property type="component" value="Unassembled WGS sequence"/>
</dbReference>
<dbReference type="EMBL" id="SWND01000003">
    <property type="protein sequence ID" value="NFF01312.1"/>
    <property type="molecule type" value="Genomic_DNA"/>
</dbReference>
<comment type="function">
    <text evidence="4">Catalyzes the reversible isomerization-deamination of glucosamine 6-phosphate (GlcN6P) to form fructose 6-phosphate (Fru6P) and ammonium ion.</text>
</comment>
<accession>A0A6B4TJS5</accession>
<dbReference type="CDD" id="cd01399">
    <property type="entry name" value="GlcN6P_deaminase"/>
    <property type="match status" value="1"/>
</dbReference>
<dbReference type="PANTHER" id="PTHR11280">
    <property type="entry name" value="GLUCOSAMINE-6-PHOSPHATE ISOMERASE"/>
    <property type="match status" value="1"/>
</dbReference>
<dbReference type="Pfam" id="PF01182">
    <property type="entry name" value="Glucosamine_iso"/>
    <property type="match status" value="1"/>
</dbReference>
<dbReference type="NCBIfam" id="NF001684">
    <property type="entry name" value="PRK00443.1-4"/>
    <property type="match status" value="1"/>
</dbReference>
<evidence type="ECO:0000256" key="2">
    <source>
        <dbReference type="ARBA" id="ARBA00022801"/>
    </source>
</evidence>
<dbReference type="RefSeq" id="WP_058009495.1">
    <property type="nucleotide sequence ID" value="NZ_JAAILF010000019.1"/>
</dbReference>
<keyword evidence="2 4" id="KW-0378">Hydrolase</keyword>
<feature type="domain" description="Glucosamine/galactosamine-6-phosphate isomerase" evidence="5">
    <location>
        <begin position="12"/>
        <end position="227"/>
    </location>
</feature>
<evidence type="ECO:0000256" key="4">
    <source>
        <dbReference type="HAMAP-Rule" id="MF_01241"/>
    </source>
</evidence>
<organism evidence="6 7">
    <name type="scientific">Clostridium botulinum</name>
    <dbReference type="NCBI Taxonomy" id="1491"/>
    <lineage>
        <taxon>Bacteria</taxon>
        <taxon>Bacillati</taxon>
        <taxon>Bacillota</taxon>
        <taxon>Clostridia</taxon>
        <taxon>Eubacteriales</taxon>
        <taxon>Clostridiaceae</taxon>
        <taxon>Clostridium</taxon>
    </lineage>
</organism>
<dbReference type="PANTHER" id="PTHR11280:SF5">
    <property type="entry name" value="GLUCOSAMINE-6-PHOSPHATE ISOMERASE"/>
    <property type="match status" value="1"/>
</dbReference>
<dbReference type="PROSITE" id="PS01161">
    <property type="entry name" value="GLC_GALNAC_ISOMERASE"/>
    <property type="match status" value="1"/>
</dbReference>
<comment type="caution">
    <text evidence="4">Lacks conserved residue(s) required for the propagation of feature annotation.</text>
</comment>
<evidence type="ECO:0000313" key="6">
    <source>
        <dbReference type="EMBL" id="NFF01312.1"/>
    </source>
</evidence>
<keyword evidence="3 4" id="KW-0119">Carbohydrate metabolism</keyword>
<dbReference type="UniPathway" id="UPA00629">
    <property type="reaction ID" value="UER00684"/>
</dbReference>
<dbReference type="InterPro" id="IPR006148">
    <property type="entry name" value="Glc/Gal-6P_isomerase"/>
</dbReference>
<dbReference type="SUPFAM" id="SSF100950">
    <property type="entry name" value="NagB/RpiA/CoA transferase-like"/>
    <property type="match status" value="1"/>
</dbReference>
<comment type="caution">
    <text evidence="6">The sequence shown here is derived from an EMBL/GenBank/DDBJ whole genome shotgun (WGS) entry which is preliminary data.</text>
</comment>
<dbReference type="GO" id="GO:0006046">
    <property type="term" value="P:N-acetylglucosamine catabolic process"/>
    <property type="evidence" value="ECO:0007669"/>
    <property type="project" value="UniProtKB-UniRule"/>
</dbReference>
<proteinExistence type="inferred from homology"/>
<feature type="active site" description="Proton acceptor; for ring-opening step" evidence="4">
    <location>
        <position position="138"/>
    </location>
</feature>
<dbReference type="InterPro" id="IPR018321">
    <property type="entry name" value="Glucosamine6P_isomerase_CS"/>
</dbReference>
<dbReference type="GO" id="GO:0042802">
    <property type="term" value="F:identical protein binding"/>
    <property type="evidence" value="ECO:0007669"/>
    <property type="project" value="TreeGrafter"/>
</dbReference>
<dbReference type="EC" id="3.5.99.6" evidence="4"/>
<dbReference type="AlphaFoldDB" id="A0A6B4TJS5"/>
<protein>
    <recommendedName>
        <fullName evidence="4">Glucosamine-6-phosphate deaminase</fullName>
        <ecNumber evidence="4">3.5.99.6</ecNumber>
    </recommendedName>
    <alternativeName>
        <fullName evidence="4">GlcN6P deaminase</fullName>
        <shortName evidence="4">GNPDA</shortName>
    </alternativeName>
    <alternativeName>
        <fullName evidence="4">Glucosamine-6-phosphate isomerase</fullName>
    </alternativeName>
</protein>
<comment type="catalytic activity">
    <reaction evidence="1 4">
        <text>alpha-D-glucosamine 6-phosphate + H2O = beta-D-fructose 6-phosphate + NH4(+)</text>
        <dbReference type="Rhea" id="RHEA:12172"/>
        <dbReference type="ChEBI" id="CHEBI:15377"/>
        <dbReference type="ChEBI" id="CHEBI:28938"/>
        <dbReference type="ChEBI" id="CHEBI:57634"/>
        <dbReference type="ChEBI" id="CHEBI:75989"/>
        <dbReference type="EC" id="3.5.99.6"/>
    </reaction>
</comment>
<feature type="active site" description="For ring-opening step" evidence="4">
    <location>
        <position position="143"/>
    </location>
</feature>
<evidence type="ECO:0000256" key="1">
    <source>
        <dbReference type="ARBA" id="ARBA00000644"/>
    </source>
</evidence>
<dbReference type="GO" id="GO:0004342">
    <property type="term" value="F:glucosamine-6-phosphate deaminase activity"/>
    <property type="evidence" value="ECO:0007669"/>
    <property type="project" value="UniProtKB-UniRule"/>
</dbReference>
<dbReference type="GO" id="GO:0005975">
    <property type="term" value="P:carbohydrate metabolic process"/>
    <property type="evidence" value="ECO:0007669"/>
    <property type="project" value="InterPro"/>
</dbReference>
<comment type="similarity">
    <text evidence="4">Belongs to the glucosamine/galactosamine-6-phosphate isomerase family. NagB subfamily.</text>
</comment>
<reference evidence="6 7" key="1">
    <citation type="submission" date="2019-04" db="EMBL/GenBank/DDBJ databases">
        <title>Genome sequencing of Clostridium botulinum Groups I-IV and Clostridium butyricum.</title>
        <authorList>
            <person name="Brunt J."/>
            <person name="Van Vliet A.H.M."/>
            <person name="Stringer S.C."/>
            <person name="Carter A.T."/>
            <person name="Peck M.W."/>
        </authorList>
    </citation>
    <scope>NUCLEOTIDE SEQUENCE [LARGE SCALE GENOMIC DNA]</scope>
    <source>
        <strain evidence="6 7">IFR 18/054</strain>
    </source>
</reference>
<dbReference type="NCBIfam" id="TIGR00502">
    <property type="entry name" value="nagB"/>
    <property type="match status" value="1"/>
</dbReference>
<comment type="pathway">
    <text evidence="4">Amino-sugar metabolism; N-acetylneuraminate degradation; D-fructose 6-phosphate from N-acetylneuraminate: step 5/5.</text>
</comment>
<feature type="active site" description="Proton acceptor; for enolization step" evidence="4">
    <location>
        <position position="67"/>
    </location>
</feature>
<name>A0A6B4TJS5_CLOBO</name>
<dbReference type="GO" id="GO:0005737">
    <property type="term" value="C:cytoplasm"/>
    <property type="evidence" value="ECO:0007669"/>
    <property type="project" value="TreeGrafter"/>
</dbReference>
<dbReference type="FunFam" id="3.40.50.1360:FF:000003">
    <property type="entry name" value="Glucosamine-6-phosphate deaminase"/>
    <property type="match status" value="1"/>
</dbReference>
<dbReference type="InterPro" id="IPR037171">
    <property type="entry name" value="NagB/RpiA_transferase-like"/>
</dbReference>
<dbReference type="GO" id="GO:0019262">
    <property type="term" value="P:N-acetylneuraminate catabolic process"/>
    <property type="evidence" value="ECO:0007669"/>
    <property type="project" value="UniProtKB-UniRule"/>
</dbReference>
<dbReference type="HAMAP" id="MF_01241">
    <property type="entry name" value="GlcN6P_deamin"/>
    <property type="match status" value="1"/>
</dbReference>
<sequence>MRIIVVDSYEEMSKKAAAMIASQVILKPDSVLGLATGDTPIGMYKEIINIYKNEKMDFSKVRTFNLDEYYGLNRENPQSYYYYMINNLFNHVNIDKNNINIPNGMADNIEIECKEYERKIDKAGGIDLQILGIGVNGHIGFNEPNISFESETHLVNLNEKTIESNSRFFSSKEEVPTKAISMGIKSIIHSKKIILLACGSAKSDAVSKAINGKINPNIPASILQLHRDVVVIIDKEAASKLKLK</sequence>
<evidence type="ECO:0000313" key="7">
    <source>
        <dbReference type="Proteomes" id="UP000472521"/>
    </source>
</evidence>
<evidence type="ECO:0000259" key="5">
    <source>
        <dbReference type="Pfam" id="PF01182"/>
    </source>
</evidence>
<feature type="active site" description="For ring-opening step" evidence="4">
    <location>
        <position position="136"/>
    </location>
</feature>
<evidence type="ECO:0000256" key="3">
    <source>
        <dbReference type="ARBA" id="ARBA00023277"/>
    </source>
</evidence>
<dbReference type="Gene3D" id="3.40.50.1360">
    <property type="match status" value="1"/>
</dbReference>